<dbReference type="OrthoDB" id="1523598at2"/>
<dbReference type="Gene3D" id="1.10.101.10">
    <property type="entry name" value="PGBD-like superfamily/PGBD"/>
    <property type="match status" value="1"/>
</dbReference>
<proteinExistence type="predicted"/>
<dbReference type="AlphaFoldDB" id="A0A1T4SRZ9"/>
<dbReference type="Pfam" id="PF01471">
    <property type="entry name" value="PG_binding_1"/>
    <property type="match status" value="1"/>
</dbReference>
<gene>
    <name evidence="3" type="ORF">SAMN05428963_11389</name>
</gene>
<sequence length="336" mass="35846">MITTDFRGAAKRLDDIDLPRIAATIGVGEDELHAVLDVETGGGSGFDAKGRPRMLFEPHVFYRELSDAERARAVTAGLAYRTWGERPYPSDSYPRLIGAMAINRAAALRSASWGLGQIMGFNASLAGFASVDALVSAFMADEEAHLAAMVSFITASGLDDELRRHDWTGFARGYNGAGYAKNRYHLKLASAFAKWQGIRDTSWSPADAAEDASAVDKSTVALHRGSRGEDVRALQSDLATVGSYTGKIDGDFGPATEAAVVAFQKIAGILPDGWAGDETIDAIKAALVAKPATVDDRISDLERRVSALEAAQPPHHLTTEGFSCCAFSLRPSPHCA</sequence>
<evidence type="ECO:0000313" key="3">
    <source>
        <dbReference type="EMBL" id="SKA30943.1"/>
    </source>
</evidence>
<dbReference type="Proteomes" id="UP000190135">
    <property type="component" value="Unassembled WGS sequence"/>
</dbReference>
<evidence type="ECO:0000313" key="4">
    <source>
        <dbReference type="Proteomes" id="UP000190135"/>
    </source>
</evidence>
<dbReference type="EMBL" id="FUXL01000013">
    <property type="protein sequence ID" value="SKA30943.1"/>
    <property type="molecule type" value="Genomic_DNA"/>
</dbReference>
<protein>
    <submittedName>
        <fullName evidence="3">Putative peptidoglycan binding domain-containing protein</fullName>
    </submittedName>
</protein>
<dbReference type="SUPFAM" id="SSF47090">
    <property type="entry name" value="PGBD-like"/>
    <property type="match status" value="1"/>
</dbReference>
<reference evidence="4" key="1">
    <citation type="submission" date="2017-02" db="EMBL/GenBank/DDBJ databases">
        <authorList>
            <person name="Varghese N."/>
            <person name="Submissions S."/>
        </authorList>
    </citation>
    <scope>NUCLEOTIDE SEQUENCE [LARGE SCALE GENOMIC DNA]</scope>
    <source>
        <strain evidence="4">USBA 369</strain>
    </source>
</reference>
<dbReference type="RefSeq" id="WP_078709585.1">
    <property type="nucleotide sequence ID" value="NZ_FUXL01000013.1"/>
</dbReference>
<evidence type="ECO:0000259" key="1">
    <source>
        <dbReference type="Pfam" id="PF01471"/>
    </source>
</evidence>
<dbReference type="InterPro" id="IPR036366">
    <property type="entry name" value="PGBDSf"/>
</dbReference>
<organism evidence="3 4">
    <name type="scientific">Consotaella salsifontis</name>
    <dbReference type="NCBI Taxonomy" id="1365950"/>
    <lineage>
        <taxon>Bacteria</taxon>
        <taxon>Pseudomonadati</taxon>
        <taxon>Pseudomonadota</taxon>
        <taxon>Alphaproteobacteria</taxon>
        <taxon>Hyphomicrobiales</taxon>
        <taxon>Aurantimonadaceae</taxon>
        <taxon>Consotaella</taxon>
    </lineage>
</organism>
<dbReference type="Pfam" id="PF11860">
    <property type="entry name" value="Muramidase"/>
    <property type="match status" value="1"/>
</dbReference>
<dbReference type="InterPro" id="IPR036365">
    <property type="entry name" value="PGBD-like_sf"/>
</dbReference>
<accession>A0A1T4SRZ9</accession>
<keyword evidence="4" id="KW-1185">Reference proteome</keyword>
<name>A0A1T4SRZ9_9HYPH</name>
<dbReference type="InterPro" id="IPR002477">
    <property type="entry name" value="Peptidoglycan-bd-like"/>
</dbReference>
<feature type="domain" description="Peptidoglycan binding-like" evidence="1">
    <location>
        <begin position="227"/>
        <end position="283"/>
    </location>
</feature>
<evidence type="ECO:0000259" key="2">
    <source>
        <dbReference type="Pfam" id="PF11860"/>
    </source>
</evidence>
<dbReference type="InterPro" id="IPR024408">
    <property type="entry name" value="Muramidase"/>
</dbReference>
<feature type="domain" description="N-acetylmuramidase" evidence="2">
    <location>
        <begin position="31"/>
        <end position="196"/>
    </location>
</feature>
<dbReference type="STRING" id="1365950.SAMN05428963_11389"/>